<dbReference type="Pfam" id="PF00700">
    <property type="entry name" value="Flagellin_C"/>
    <property type="match status" value="1"/>
</dbReference>
<gene>
    <name evidence="2" type="ORF">C8J26_0410</name>
</gene>
<dbReference type="InterPro" id="IPR046358">
    <property type="entry name" value="Flagellin_C"/>
</dbReference>
<dbReference type="AlphaFoldDB" id="A0A2T5GS30"/>
<dbReference type="Proteomes" id="UP000244189">
    <property type="component" value="Unassembled WGS sequence"/>
</dbReference>
<organism evidence="2 3">
    <name type="scientific">Sphingomonas aurantiaca</name>
    <dbReference type="NCBI Taxonomy" id="185949"/>
    <lineage>
        <taxon>Bacteria</taxon>
        <taxon>Pseudomonadati</taxon>
        <taxon>Pseudomonadota</taxon>
        <taxon>Alphaproteobacteria</taxon>
        <taxon>Sphingomonadales</taxon>
        <taxon>Sphingomonadaceae</taxon>
        <taxon>Sphingomonas</taxon>
    </lineage>
</organism>
<dbReference type="EMBL" id="QAOG01000001">
    <property type="protein sequence ID" value="PTQ62133.1"/>
    <property type="molecule type" value="Genomic_DNA"/>
</dbReference>
<comment type="caution">
    <text evidence="2">The sequence shown here is derived from an EMBL/GenBank/DDBJ whole genome shotgun (WGS) entry which is preliminary data.</text>
</comment>
<keyword evidence="2" id="KW-0282">Flagellum</keyword>
<keyword evidence="3" id="KW-1185">Reference proteome</keyword>
<dbReference type="Gene3D" id="6.10.10.10">
    <property type="entry name" value="Flagellar export chaperone, C-terminal domain"/>
    <property type="match status" value="1"/>
</dbReference>
<feature type="domain" description="Flagellin C-terminal" evidence="1">
    <location>
        <begin position="1"/>
        <end position="39"/>
    </location>
</feature>
<accession>A0A2T5GS30</accession>
<protein>
    <submittedName>
        <fullName evidence="2">Flagellin-like protein</fullName>
    </submittedName>
</protein>
<name>A0A2T5GS30_9SPHN</name>
<sequence>DTDFSSETTALAKAQILSQASTAMLSQANQSQQGVLKLLG</sequence>
<evidence type="ECO:0000313" key="3">
    <source>
        <dbReference type="Proteomes" id="UP000244189"/>
    </source>
</evidence>
<keyword evidence="2" id="KW-0966">Cell projection</keyword>
<feature type="non-terminal residue" evidence="2">
    <location>
        <position position="1"/>
    </location>
</feature>
<dbReference type="InterPro" id="IPR042187">
    <property type="entry name" value="Flagellin_C_sub2"/>
</dbReference>
<dbReference type="SUPFAM" id="SSF64518">
    <property type="entry name" value="Phase 1 flagellin"/>
    <property type="match status" value="1"/>
</dbReference>
<dbReference type="GO" id="GO:0009288">
    <property type="term" value="C:bacterial-type flagellum"/>
    <property type="evidence" value="ECO:0007669"/>
    <property type="project" value="InterPro"/>
</dbReference>
<keyword evidence="2" id="KW-0969">Cilium</keyword>
<proteinExistence type="predicted"/>
<reference evidence="2 3" key="1">
    <citation type="submission" date="2018-04" db="EMBL/GenBank/DDBJ databases">
        <title>Genomic Encyclopedia of Type Strains, Phase III (KMG-III): the genomes of soil and plant-associated and newly described type strains.</title>
        <authorList>
            <person name="Whitman W."/>
        </authorList>
    </citation>
    <scope>NUCLEOTIDE SEQUENCE [LARGE SCALE GENOMIC DNA]</scope>
    <source>
        <strain evidence="2 3">MA101b</strain>
    </source>
</reference>
<dbReference type="RefSeq" id="WP_425275393.1">
    <property type="nucleotide sequence ID" value="NZ_QAOG01000001.1"/>
</dbReference>
<evidence type="ECO:0000313" key="2">
    <source>
        <dbReference type="EMBL" id="PTQ62133.1"/>
    </source>
</evidence>
<evidence type="ECO:0000259" key="1">
    <source>
        <dbReference type="Pfam" id="PF00700"/>
    </source>
</evidence>